<dbReference type="Pfam" id="PF00400">
    <property type="entry name" value="WD40"/>
    <property type="match status" value="2"/>
</dbReference>
<dbReference type="EMBL" id="KL367495">
    <property type="protein sequence ID" value="KFD69530.1"/>
    <property type="molecule type" value="Genomic_DNA"/>
</dbReference>
<feature type="compositionally biased region" description="Acidic residues" evidence="5">
    <location>
        <begin position="345"/>
        <end position="356"/>
    </location>
</feature>
<dbReference type="SUPFAM" id="SSF50978">
    <property type="entry name" value="WD40 repeat-like"/>
    <property type="match status" value="1"/>
</dbReference>
<sequence length="547" mass="61807">MDFVFPSEPFGQNYPEELEATLDCGHYAICCRFNRWGSLLAVGCNDGHLVIYDFVTRCPMKNYTPHLSAICAISWSRDGRKILTAGAEKTVVLTDVLSGDSEGHFAFSSTVACLQINPRRRSQFLICQVKQQAMLMNIDGQRTIIHDDSENGVEANIVASFDKRGDYIISGTVKGKVTIHDVNTLQLLAYFRQPGGYCIRSLEVARRGSLFMTNSNDRVIRVYDLNDVKNGGKDSSVLPIQKVQDSVNRTSWKVCCFSGDSEYICAGSSGTHALYIWERSSGSVVKFLHGSKGEQVLDMVWHPVRTAVFSVSNGKLALWSHCRSENWSAFAPDFKELAENVEYEERESEFDLEDEDKSPPNLEESAIKDGSVEVDIESVDYMRTFFSSDDDEDPLRLICCMPEIEDPEESVSEVLTEHPEAHMPRSSNAVNVSSFPFRIDLPAFSYAIPTNSGLFNDNFIRRSSRSTESKETERHEKLMRTKYCSFNILIVSIEFSKLLQIFWLHTDLTVCRSKLALVQKVRRSFTEIFNFRDSPSKQATLRRLGTG</sequence>
<protein>
    <submittedName>
        <fullName evidence="6">Uncharacterized protein</fullName>
    </submittedName>
</protein>
<dbReference type="GO" id="GO:0048188">
    <property type="term" value="C:Set1C/COMPASS complex"/>
    <property type="evidence" value="ECO:0007669"/>
    <property type="project" value="InterPro"/>
</dbReference>
<accession>A0A085NJ84</accession>
<dbReference type="InterPro" id="IPR037850">
    <property type="entry name" value="RBBP5/Swd1"/>
</dbReference>
<evidence type="ECO:0000256" key="4">
    <source>
        <dbReference type="ARBA" id="ARBA00023242"/>
    </source>
</evidence>
<dbReference type="InterPro" id="IPR036322">
    <property type="entry name" value="WD40_repeat_dom_sf"/>
</dbReference>
<keyword evidence="4" id="KW-0539">Nucleus</keyword>
<organism evidence="6">
    <name type="scientific">Trichuris suis</name>
    <name type="common">pig whipworm</name>
    <dbReference type="NCBI Taxonomy" id="68888"/>
    <lineage>
        <taxon>Eukaryota</taxon>
        <taxon>Metazoa</taxon>
        <taxon>Ecdysozoa</taxon>
        <taxon>Nematoda</taxon>
        <taxon>Enoplea</taxon>
        <taxon>Dorylaimia</taxon>
        <taxon>Trichinellida</taxon>
        <taxon>Trichuridae</taxon>
        <taxon>Trichuris</taxon>
    </lineage>
</organism>
<dbReference type="InterPro" id="IPR001680">
    <property type="entry name" value="WD40_rpt"/>
</dbReference>
<proteinExistence type="predicted"/>
<comment type="subcellular location">
    <subcellularLocation>
        <location evidence="1">Nucleus</location>
    </subcellularLocation>
</comment>
<gene>
    <name evidence="6" type="ORF">M514_08808</name>
</gene>
<evidence type="ECO:0000256" key="2">
    <source>
        <dbReference type="ARBA" id="ARBA00022574"/>
    </source>
</evidence>
<feature type="non-terminal residue" evidence="6">
    <location>
        <position position="547"/>
    </location>
</feature>
<dbReference type="InterPro" id="IPR015943">
    <property type="entry name" value="WD40/YVTN_repeat-like_dom_sf"/>
</dbReference>
<dbReference type="PANTHER" id="PTHR44040">
    <property type="entry name" value="RETINOBLASTOMA-BINDING PROTEIN 5"/>
    <property type="match status" value="1"/>
</dbReference>
<keyword evidence="3" id="KW-0677">Repeat</keyword>
<evidence type="ECO:0000313" key="6">
    <source>
        <dbReference type="EMBL" id="KFD69530.1"/>
    </source>
</evidence>
<evidence type="ECO:0000256" key="5">
    <source>
        <dbReference type="SAM" id="MobiDB-lite"/>
    </source>
</evidence>
<dbReference type="Proteomes" id="UP000030758">
    <property type="component" value="Unassembled WGS sequence"/>
</dbReference>
<feature type="region of interest" description="Disordered" evidence="5">
    <location>
        <begin position="345"/>
        <end position="364"/>
    </location>
</feature>
<dbReference type="Gene3D" id="2.130.10.10">
    <property type="entry name" value="YVTN repeat-like/Quinoprotein amine dehydrogenase"/>
    <property type="match status" value="1"/>
</dbReference>
<keyword evidence="2" id="KW-0853">WD repeat</keyword>
<reference evidence="6" key="1">
    <citation type="journal article" date="2014" name="Nat. Genet.">
        <title>Genome and transcriptome of the porcine whipworm Trichuris suis.</title>
        <authorList>
            <person name="Jex A.R."/>
            <person name="Nejsum P."/>
            <person name="Schwarz E.M."/>
            <person name="Hu L."/>
            <person name="Young N.D."/>
            <person name="Hall R.S."/>
            <person name="Korhonen P.K."/>
            <person name="Liao S."/>
            <person name="Thamsborg S."/>
            <person name="Xia J."/>
            <person name="Xu P."/>
            <person name="Wang S."/>
            <person name="Scheerlinck J.P."/>
            <person name="Hofmann A."/>
            <person name="Sternberg P.W."/>
            <person name="Wang J."/>
            <person name="Gasser R.B."/>
        </authorList>
    </citation>
    <scope>NUCLEOTIDE SEQUENCE [LARGE SCALE GENOMIC DNA]</scope>
    <source>
        <strain evidence="6">DCEP-RM93F</strain>
    </source>
</reference>
<evidence type="ECO:0000256" key="1">
    <source>
        <dbReference type="ARBA" id="ARBA00004123"/>
    </source>
</evidence>
<name>A0A085NJ84_9BILA</name>
<dbReference type="AlphaFoldDB" id="A0A085NJ84"/>
<evidence type="ECO:0000256" key="3">
    <source>
        <dbReference type="ARBA" id="ARBA00022737"/>
    </source>
</evidence>
<dbReference type="SMART" id="SM00320">
    <property type="entry name" value="WD40"/>
    <property type="match status" value="6"/>
</dbReference>
<dbReference type="PANTHER" id="PTHR44040:SF1">
    <property type="entry name" value="RETINOBLASTOMA-BINDING PROTEIN 5"/>
    <property type="match status" value="1"/>
</dbReference>